<accession>A0ABS3G8S6</accession>
<keyword evidence="2" id="KW-1185">Reference proteome</keyword>
<dbReference type="Proteomes" id="UP000664044">
    <property type="component" value="Unassembled WGS sequence"/>
</dbReference>
<name>A0ABS3G8S6_9FLAO</name>
<protein>
    <submittedName>
        <fullName evidence="1">Uncharacterized protein</fullName>
    </submittedName>
</protein>
<organism evidence="1 2">
    <name type="scientific">Flagellimonas aurea</name>
    <dbReference type="NCBI Taxonomy" id="2915619"/>
    <lineage>
        <taxon>Bacteria</taxon>
        <taxon>Pseudomonadati</taxon>
        <taxon>Bacteroidota</taxon>
        <taxon>Flavobacteriia</taxon>
        <taxon>Flavobacteriales</taxon>
        <taxon>Flavobacteriaceae</taxon>
        <taxon>Flagellimonas</taxon>
    </lineage>
</organism>
<evidence type="ECO:0000313" key="2">
    <source>
        <dbReference type="Proteomes" id="UP000664044"/>
    </source>
</evidence>
<evidence type="ECO:0000313" key="1">
    <source>
        <dbReference type="EMBL" id="MBO0355328.1"/>
    </source>
</evidence>
<comment type="caution">
    <text evidence="1">The sequence shown here is derived from an EMBL/GenBank/DDBJ whole genome shotgun (WGS) entry which is preliminary data.</text>
</comment>
<reference evidence="1 2" key="1">
    <citation type="submission" date="2021-03" db="EMBL/GenBank/DDBJ databases">
        <title>Muricauda lutimaris sp. nov. and Muricauda ruestringensis sp. nov, two marine members of the Flavobacteriaceae isolated from deep sea sediments of Western Pacific.</title>
        <authorList>
            <person name="Zhao S."/>
            <person name="Liu R."/>
        </authorList>
    </citation>
    <scope>NUCLEOTIDE SEQUENCE [LARGE SCALE GENOMIC DNA]</scope>
    <source>
        <strain evidence="1 2">BC31-1-A7</strain>
    </source>
</reference>
<sequence length="202" mass="23958">MFDTYSSTIDNMAKINKKTIGSSLKGFIFIAPADAQNDTETELRLDNFINKSCTTNYNQITSESVQNILKHDVFYITQETKNIYGEKEKEVHEFIVVDTGLEVKRFERIKTDTPLPELRSYIREDFMLNEESAPHFQTLLDYIYPIADWKPDKREFFFKNGKWYFLRDAYFRTKQGFEITVGPKGKITHICYKMKWDEYESK</sequence>
<dbReference type="EMBL" id="JAFLNL010000009">
    <property type="protein sequence ID" value="MBO0355328.1"/>
    <property type="molecule type" value="Genomic_DNA"/>
</dbReference>
<proteinExistence type="predicted"/>
<gene>
    <name evidence="1" type="ORF">J0656_15000</name>
</gene>
<dbReference type="RefSeq" id="WP_207035325.1">
    <property type="nucleotide sequence ID" value="NZ_JAFLNL010000009.1"/>
</dbReference>